<dbReference type="PANTHER" id="PTHR13285">
    <property type="entry name" value="ACYLTRANSFERASE"/>
    <property type="match status" value="1"/>
</dbReference>
<feature type="transmembrane region" description="Helical" evidence="10">
    <location>
        <begin position="53"/>
        <end position="71"/>
    </location>
</feature>
<dbReference type="Pfam" id="PF03062">
    <property type="entry name" value="MBOAT"/>
    <property type="match status" value="1"/>
</dbReference>
<dbReference type="RefSeq" id="WP_347435333.1">
    <property type="nucleotide sequence ID" value="NZ_CP089291.1"/>
</dbReference>
<evidence type="ECO:0000256" key="10">
    <source>
        <dbReference type="SAM" id="Phobius"/>
    </source>
</evidence>
<keyword evidence="8 9" id="KW-0012">Acyltransferase</keyword>
<dbReference type="InterPro" id="IPR024024">
    <property type="entry name" value="DltB"/>
</dbReference>
<evidence type="ECO:0000313" key="11">
    <source>
        <dbReference type="EMBL" id="UOF88656.1"/>
    </source>
</evidence>
<evidence type="ECO:0000256" key="1">
    <source>
        <dbReference type="ARBA" id="ARBA00004651"/>
    </source>
</evidence>
<accession>A0ABY4CHC2</accession>
<comment type="subcellular location">
    <subcellularLocation>
        <location evidence="1">Cell membrane</location>
        <topology evidence="1">Multi-pass membrane protein</topology>
    </subcellularLocation>
</comment>
<dbReference type="PIRSF" id="PIRSF016636">
    <property type="entry name" value="AlgI_DltB"/>
    <property type="match status" value="1"/>
</dbReference>
<feature type="transmembrane region" description="Helical" evidence="10">
    <location>
        <begin position="248"/>
        <end position="268"/>
    </location>
</feature>
<organism evidence="11 12">
    <name type="scientific">Fodinisporobacter ferrooxydans</name>
    <dbReference type="NCBI Taxonomy" id="2901836"/>
    <lineage>
        <taxon>Bacteria</taxon>
        <taxon>Bacillati</taxon>
        <taxon>Bacillota</taxon>
        <taxon>Bacilli</taxon>
        <taxon>Bacillales</taxon>
        <taxon>Alicyclobacillaceae</taxon>
        <taxon>Fodinisporobacter</taxon>
    </lineage>
</organism>
<evidence type="ECO:0000256" key="4">
    <source>
        <dbReference type="ARBA" id="ARBA00022679"/>
    </source>
</evidence>
<gene>
    <name evidence="11" type="primary">dltB</name>
    <name evidence="11" type="ORF">LSG31_11900</name>
</gene>
<evidence type="ECO:0000256" key="5">
    <source>
        <dbReference type="ARBA" id="ARBA00022692"/>
    </source>
</evidence>
<keyword evidence="3 9" id="KW-1003">Cell membrane</keyword>
<feature type="transmembrane region" description="Helical" evidence="10">
    <location>
        <begin position="223"/>
        <end position="242"/>
    </location>
</feature>
<dbReference type="InterPro" id="IPR004299">
    <property type="entry name" value="MBOAT_fam"/>
</dbReference>
<feature type="transmembrane region" description="Helical" evidence="10">
    <location>
        <begin position="323"/>
        <end position="340"/>
    </location>
</feature>
<feature type="transmembrane region" description="Helical" evidence="10">
    <location>
        <begin position="6"/>
        <end position="23"/>
    </location>
</feature>
<dbReference type="PANTHER" id="PTHR13285:SF23">
    <property type="entry name" value="TEICHOIC ACID D-ALANYLTRANSFERASE"/>
    <property type="match status" value="1"/>
</dbReference>
<evidence type="ECO:0000313" key="12">
    <source>
        <dbReference type="Proteomes" id="UP000830167"/>
    </source>
</evidence>
<sequence length="403" mass="48271">MIPYSDFTFFGILFLFLIPAIVLGFLGKGIRGYAFFMHFVFIWLIFGNNSQELYSLVIYVLYQWMVLCLYFKYKDQNWTYPIALLFSLLPLVLVKITPVLSPHSTLGFLGVSYLTFKNVQIIIEAKDQLIKDITPYEFFDFLLFFPTISSGPIDRYRRYGKDAQIEWTDKQYGEFLFQGIHRLFQGFLYKYILAYLINRYWLPLKFLQDRPVAAFVYHSYQQFFHYFFTLAQFKTFVSAVLYMYGYSLYLFFDFAGYTAFAVGVSYILGIKTPENFNRPFISRNIKEFWNRWNMTLSFWFRDYVFMRVVFALTRKKVLKSRQIISYIGYLSLFGLMGFWHGLAWHYIVYGLYHAALFIGYDLFDRFNKKCNIWKNNVYFRGLSVVITFHFVCFGFLIFSGYLF</sequence>
<feature type="transmembrane region" description="Helical" evidence="10">
    <location>
        <begin position="384"/>
        <end position="402"/>
    </location>
</feature>
<evidence type="ECO:0000256" key="8">
    <source>
        <dbReference type="ARBA" id="ARBA00023315"/>
    </source>
</evidence>
<keyword evidence="7 9" id="KW-0472">Membrane</keyword>
<evidence type="ECO:0000256" key="3">
    <source>
        <dbReference type="ARBA" id="ARBA00022475"/>
    </source>
</evidence>
<dbReference type="Proteomes" id="UP000830167">
    <property type="component" value="Chromosome"/>
</dbReference>
<keyword evidence="12" id="KW-1185">Reference proteome</keyword>
<comment type="similarity">
    <text evidence="2 9">Belongs to the membrane-bound acyltransferase family.</text>
</comment>
<dbReference type="EC" id="2.3.1.-" evidence="9"/>
<comment type="pathway">
    <text evidence="9">Cell wall biogenesis; lipoteichoic acid biosynthesis.</text>
</comment>
<proteinExistence type="inferred from homology"/>
<comment type="function">
    <text evidence="9">O-acyltransferase that catalyzes D-alanylation of both teichoic acid and lipoteichoic acid (LTA). D-alanylation of LTA plays an important role in modulating the properties of the cell wall in Gram-positive bacteria, influencing the net charge of the cell wall. Catalyzes D-alanylation from DltC carrier protein.</text>
</comment>
<keyword evidence="6 10" id="KW-1133">Transmembrane helix</keyword>
<dbReference type="InterPro" id="IPR051085">
    <property type="entry name" value="MB_O-acyltransferase"/>
</dbReference>
<evidence type="ECO:0000256" key="2">
    <source>
        <dbReference type="ARBA" id="ARBA00010323"/>
    </source>
</evidence>
<feature type="transmembrane region" description="Helical" evidence="10">
    <location>
        <begin position="30"/>
        <end position="47"/>
    </location>
</feature>
<feature type="transmembrane region" description="Helical" evidence="10">
    <location>
        <begin position="78"/>
        <end position="100"/>
    </location>
</feature>
<name>A0ABY4CHC2_9BACL</name>
<dbReference type="EMBL" id="CP089291">
    <property type="protein sequence ID" value="UOF88656.1"/>
    <property type="molecule type" value="Genomic_DNA"/>
</dbReference>
<dbReference type="InterPro" id="IPR024194">
    <property type="entry name" value="Ac/AlaTfrase_AlgI/DltB"/>
</dbReference>
<evidence type="ECO:0000256" key="6">
    <source>
        <dbReference type="ARBA" id="ARBA00022989"/>
    </source>
</evidence>
<evidence type="ECO:0000256" key="9">
    <source>
        <dbReference type="PIRNR" id="PIRNR016636"/>
    </source>
</evidence>
<keyword evidence="4 9" id="KW-0808">Transferase</keyword>
<dbReference type="PIRSF" id="PIRSF500216">
    <property type="entry name" value="DltB"/>
    <property type="match status" value="1"/>
</dbReference>
<protein>
    <recommendedName>
        <fullName evidence="9">Teichoic acid D-alanyltransferase</fullName>
        <ecNumber evidence="9">2.3.1.-</ecNumber>
    </recommendedName>
</protein>
<keyword evidence="5 10" id="KW-0812">Transmembrane</keyword>
<feature type="transmembrane region" description="Helical" evidence="10">
    <location>
        <begin position="183"/>
        <end position="202"/>
    </location>
</feature>
<feature type="transmembrane region" description="Helical" evidence="10">
    <location>
        <begin position="346"/>
        <end position="363"/>
    </location>
</feature>
<dbReference type="NCBIfam" id="TIGR04091">
    <property type="entry name" value="LTA_dltB"/>
    <property type="match status" value="1"/>
</dbReference>
<evidence type="ECO:0000256" key="7">
    <source>
        <dbReference type="ARBA" id="ARBA00023136"/>
    </source>
</evidence>
<reference evidence="11" key="1">
    <citation type="submission" date="2021-12" db="EMBL/GenBank/DDBJ databases">
        <title>Alicyclobacillaceae gen. nov., sp. nov., isolated from chalcocite enrichment system.</title>
        <authorList>
            <person name="Jiang Z."/>
        </authorList>
    </citation>
    <scope>NUCLEOTIDE SEQUENCE</scope>
    <source>
        <strain evidence="11">MYW30-H2</strain>
    </source>
</reference>